<keyword evidence="2" id="KW-1185">Reference proteome</keyword>
<dbReference type="EMBL" id="JBHSGA010000025">
    <property type="protein sequence ID" value="MFC4529101.1"/>
    <property type="molecule type" value="Genomic_DNA"/>
</dbReference>
<sequence length="64" mass="7370">MDQGIGSVMRSAQRLFGVTNRHCIDVDVWQHLSPDELKDRHLTAADVERESEKYNCNRPLGLNF</sequence>
<gene>
    <name evidence="1" type="ORF">ACFO5W_20820</name>
</gene>
<proteinExistence type="predicted"/>
<evidence type="ECO:0000313" key="2">
    <source>
        <dbReference type="Proteomes" id="UP001595961"/>
    </source>
</evidence>
<evidence type="ECO:0000313" key="1">
    <source>
        <dbReference type="EMBL" id="MFC4529101.1"/>
    </source>
</evidence>
<dbReference type="RefSeq" id="WP_266151486.1">
    <property type="nucleotide sequence ID" value="NZ_CP064028.1"/>
</dbReference>
<comment type="caution">
    <text evidence="1">The sequence shown here is derived from an EMBL/GenBank/DDBJ whole genome shotgun (WGS) entry which is preliminary data.</text>
</comment>
<reference evidence="2" key="1">
    <citation type="journal article" date="2019" name="Int. J. Syst. Evol. Microbiol.">
        <title>The Global Catalogue of Microorganisms (GCM) 10K type strain sequencing project: providing services to taxonomists for standard genome sequencing and annotation.</title>
        <authorList>
            <consortium name="The Broad Institute Genomics Platform"/>
            <consortium name="The Broad Institute Genome Sequencing Center for Infectious Disease"/>
            <person name="Wu L."/>
            <person name="Ma J."/>
        </authorList>
    </citation>
    <scope>NUCLEOTIDE SEQUENCE [LARGE SCALE GENOMIC DNA]</scope>
    <source>
        <strain evidence="2">CCM 4481</strain>
    </source>
</reference>
<accession>A0ABV9C7X7</accession>
<dbReference type="Proteomes" id="UP001595961">
    <property type="component" value="Unassembled WGS sequence"/>
</dbReference>
<protein>
    <submittedName>
        <fullName evidence="1">Uncharacterized protein</fullName>
    </submittedName>
</protein>
<organism evidence="1 2">
    <name type="scientific">Dyella halodurans</name>
    <dbReference type="NCBI Taxonomy" id="1920171"/>
    <lineage>
        <taxon>Bacteria</taxon>
        <taxon>Pseudomonadati</taxon>
        <taxon>Pseudomonadota</taxon>
        <taxon>Gammaproteobacteria</taxon>
        <taxon>Lysobacterales</taxon>
        <taxon>Rhodanobacteraceae</taxon>
        <taxon>Dyella</taxon>
    </lineage>
</organism>
<name>A0ABV9C7X7_9GAMM</name>